<dbReference type="Pfam" id="PF02446">
    <property type="entry name" value="Glyco_hydro_77"/>
    <property type="match status" value="1"/>
</dbReference>
<evidence type="ECO:0000313" key="12">
    <source>
        <dbReference type="EMBL" id="GAA0579239.1"/>
    </source>
</evidence>
<comment type="similarity">
    <text evidence="2 10">Belongs to the disproportionating enzyme family.</text>
</comment>
<evidence type="ECO:0000256" key="1">
    <source>
        <dbReference type="ARBA" id="ARBA00000439"/>
    </source>
</evidence>
<organism evidence="12 13">
    <name type="scientific">Craurococcus roseus</name>
    <dbReference type="NCBI Taxonomy" id="77585"/>
    <lineage>
        <taxon>Bacteria</taxon>
        <taxon>Pseudomonadati</taxon>
        <taxon>Pseudomonadota</taxon>
        <taxon>Alphaproteobacteria</taxon>
        <taxon>Acetobacterales</taxon>
        <taxon>Acetobacteraceae</taxon>
        <taxon>Craurococcus</taxon>
    </lineage>
</organism>
<keyword evidence="7 10" id="KW-0119">Carbohydrate metabolism</keyword>
<dbReference type="PANTHER" id="PTHR32438:SF5">
    <property type="entry name" value="4-ALPHA-GLUCANOTRANSFERASE DPE1, CHLOROPLASTIC_AMYLOPLASTIC"/>
    <property type="match status" value="1"/>
</dbReference>
<protein>
    <recommendedName>
        <fullName evidence="4 10">4-alpha-glucanotransferase</fullName>
        <ecNumber evidence="3 10">2.4.1.25</ecNumber>
    </recommendedName>
    <alternativeName>
        <fullName evidence="8 10">Amylomaltase</fullName>
    </alternativeName>
    <alternativeName>
        <fullName evidence="9 10">Disproportionating enzyme</fullName>
    </alternativeName>
</protein>
<gene>
    <name evidence="12" type="primary">malQ</name>
    <name evidence="12" type="ORF">GCM10009416_17050</name>
</gene>
<dbReference type="NCBIfam" id="TIGR00217">
    <property type="entry name" value="malQ"/>
    <property type="match status" value="1"/>
</dbReference>
<reference evidence="12 13" key="1">
    <citation type="journal article" date="2019" name="Int. J. Syst. Evol. Microbiol.">
        <title>The Global Catalogue of Microorganisms (GCM) 10K type strain sequencing project: providing services to taxonomists for standard genome sequencing and annotation.</title>
        <authorList>
            <consortium name="The Broad Institute Genomics Platform"/>
            <consortium name="The Broad Institute Genome Sequencing Center for Infectious Disease"/>
            <person name="Wu L."/>
            <person name="Ma J."/>
        </authorList>
    </citation>
    <scope>NUCLEOTIDE SEQUENCE [LARGE SCALE GENOMIC DNA]</scope>
    <source>
        <strain evidence="12 13">JCM 9933</strain>
    </source>
</reference>
<feature type="compositionally biased region" description="Basic and acidic residues" evidence="11">
    <location>
        <begin position="663"/>
        <end position="685"/>
    </location>
</feature>
<comment type="caution">
    <text evidence="12">The sequence shown here is derived from an EMBL/GenBank/DDBJ whole genome shotgun (WGS) entry which is preliminary data.</text>
</comment>
<evidence type="ECO:0000256" key="9">
    <source>
        <dbReference type="ARBA" id="ARBA00031501"/>
    </source>
</evidence>
<evidence type="ECO:0000313" key="13">
    <source>
        <dbReference type="Proteomes" id="UP001501588"/>
    </source>
</evidence>
<dbReference type="Gene3D" id="3.20.20.80">
    <property type="entry name" value="Glycosidases"/>
    <property type="match status" value="1"/>
</dbReference>
<keyword evidence="6 10" id="KW-0808">Transferase</keyword>
<name>A0ABN1F0I6_9PROT</name>
<sequence>MTDAELRELAEAAGIATVWRDVHGEDRQVAPDTLRAVLAALGLPAGRSAAQTLLGRLGESLPPLLTLTCGPDGCAVPGATPGDRFRLDLEHGGRVEGKLEMGWAGEARLPALDSPGYHRLSVDGGHATVAAAPPRCFSLYDAGAGSHRGTAPWALAAQIYSLRTAGDCGIGDFGGVAALARDAAKRGASALAISPAHALFAADPGKYGPYAPSSRLALNVLHAAPGMVKGLPHLPPPDAPEPRDGLIDWPAATARKMARLRALFEKAADHPEFVAFRNDAGPRLEDHARFEALHARMVASDPPRWHWRDWPEDLRTPDSPGAARFFRENAGEVAFHAFCQWLADASLGAAQRAAREAGMPVGLIADLAVGTDGGGSHAWSRQAEILPDLSVGAPPDIFSPLGQDWGLTAFSPLAMRAAGFGAFRELLTSNLRHAGGVRVDHAMGLQRLWVVPKGAGAADGAYLRYPVDDLLRLLALESHRHRAVVIGEDLGTLPEGFHDRMERAGILGMRVLWFEQEKDGSFKAPSAWSGEAAAMTTTHDLPTVVGWWRGHDIEWREKLSLFPSAEAAEKERHRRGRDREALWSAFRASGAAPNGRADAPGPDETDAVVDAALTHTARASCRLAILPLEDVLGLPEQPNLPGTVEGHPNWRRRLPGEAGALLDDPRVSRRLETVTRARPRDGGDA</sequence>
<feature type="region of interest" description="Disordered" evidence="11">
    <location>
        <begin position="640"/>
        <end position="685"/>
    </location>
</feature>
<evidence type="ECO:0000256" key="6">
    <source>
        <dbReference type="ARBA" id="ARBA00022679"/>
    </source>
</evidence>
<dbReference type="RefSeq" id="WP_343894802.1">
    <property type="nucleotide sequence ID" value="NZ_BAAAFZ010000019.1"/>
</dbReference>
<keyword evidence="5 10" id="KW-0328">Glycosyltransferase</keyword>
<dbReference type="EC" id="2.4.1.25" evidence="3 10"/>
<dbReference type="SUPFAM" id="SSF51445">
    <property type="entry name" value="(Trans)glycosidases"/>
    <property type="match status" value="1"/>
</dbReference>
<dbReference type="InterPro" id="IPR003385">
    <property type="entry name" value="Glyco_hydro_77"/>
</dbReference>
<evidence type="ECO:0000256" key="8">
    <source>
        <dbReference type="ARBA" id="ARBA00031423"/>
    </source>
</evidence>
<evidence type="ECO:0000256" key="5">
    <source>
        <dbReference type="ARBA" id="ARBA00022676"/>
    </source>
</evidence>
<accession>A0ABN1F0I6</accession>
<comment type="catalytic activity">
    <reaction evidence="1 10">
        <text>Transfers a segment of a (1-&gt;4)-alpha-D-glucan to a new position in an acceptor, which may be glucose or a (1-&gt;4)-alpha-D-glucan.</text>
        <dbReference type="EC" id="2.4.1.25"/>
    </reaction>
</comment>
<evidence type="ECO:0000256" key="11">
    <source>
        <dbReference type="SAM" id="MobiDB-lite"/>
    </source>
</evidence>
<dbReference type="Proteomes" id="UP001501588">
    <property type="component" value="Unassembled WGS sequence"/>
</dbReference>
<evidence type="ECO:0000256" key="3">
    <source>
        <dbReference type="ARBA" id="ARBA00012560"/>
    </source>
</evidence>
<evidence type="ECO:0000256" key="10">
    <source>
        <dbReference type="RuleBase" id="RU361207"/>
    </source>
</evidence>
<dbReference type="PANTHER" id="PTHR32438">
    <property type="entry name" value="4-ALPHA-GLUCANOTRANSFERASE DPE1, CHLOROPLASTIC/AMYLOPLASTIC"/>
    <property type="match status" value="1"/>
</dbReference>
<proteinExistence type="inferred from homology"/>
<evidence type="ECO:0000256" key="7">
    <source>
        <dbReference type="ARBA" id="ARBA00023277"/>
    </source>
</evidence>
<dbReference type="InterPro" id="IPR017853">
    <property type="entry name" value="GH"/>
</dbReference>
<evidence type="ECO:0000256" key="4">
    <source>
        <dbReference type="ARBA" id="ARBA00020295"/>
    </source>
</evidence>
<evidence type="ECO:0000256" key="2">
    <source>
        <dbReference type="ARBA" id="ARBA00005684"/>
    </source>
</evidence>
<keyword evidence="13" id="KW-1185">Reference proteome</keyword>
<dbReference type="EMBL" id="BAAAFZ010000019">
    <property type="protein sequence ID" value="GAA0579239.1"/>
    <property type="molecule type" value="Genomic_DNA"/>
</dbReference>